<dbReference type="GO" id="GO:0005886">
    <property type="term" value="C:plasma membrane"/>
    <property type="evidence" value="ECO:0007669"/>
    <property type="project" value="UniProtKB-SubCell"/>
</dbReference>
<accession>A0A6S4TWK6</accession>
<comment type="subcellular location">
    <subcellularLocation>
        <location evidence="1">Cell membrane</location>
        <topology evidence="1">Multi-pass membrane protein</topology>
    </subcellularLocation>
</comment>
<dbReference type="CDD" id="cd18773">
    <property type="entry name" value="PDC1_HK_sensor"/>
    <property type="match status" value="1"/>
</dbReference>
<dbReference type="EC" id="2.7.7.65" evidence="2"/>
<dbReference type="CDD" id="cd01949">
    <property type="entry name" value="GGDEF"/>
    <property type="match status" value="1"/>
</dbReference>
<keyword evidence="6 9" id="KW-0472">Membrane</keyword>
<feature type="transmembrane region" description="Helical" evidence="9">
    <location>
        <begin position="287"/>
        <end position="309"/>
    </location>
</feature>
<comment type="catalytic activity">
    <reaction evidence="7">
        <text>2 GTP = 3',3'-c-di-GMP + 2 diphosphate</text>
        <dbReference type="Rhea" id="RHEA:24898"/>
        <dbReference type="ChEBI" id="CHEBI:33019"/>
        <dbReference type="ChEBI" id="CHEBI:37565"/>
        <dbReference type="ChEBI" id="CHEBI:58805"/>
        <dbReference type="EC" id="2.7.7.65"/>
    </reaction>
</comment>
<evidence type="ECO:0000256" key="8">
    <source>
        <dbReference type="SAM" id="MobiDB-lite"/>
    </source>
</evidence>
<feature type="transmembrane region" description="Helical" evidence="9">
    <location>
        <begin position="21"/>
        <end position="41"/>
    </location>
</feature>
<evidence type="ECO:0000256" key="9">
    <source>
        <dbReference type="SAM" id="Phobius"/>
    </source>
</evidence>
<dbReference type="InterPro" id="IPR043128">
    <property type="entry name" value="Rev_trsase/Diguanyl_cyclase"/>
</dbReference>
<feature type="region of interest" description="Disordered" evidence="8">
    <location>
        <begin position="518"/>
        <end position="538"/>
    </location>
</feature>
<dbReference type="Proteomes" id="UP000515756">
    <property type="component" value="Chromosome"/>
</dbReference>
<evidence type="ECO:0000256" key="6">
    <source>
        <dbReference type="ARBA" id="ARBA00023136"/>
    </source>
</evidence>
<dbReference type="InterPro" id="IPR029151">
    <property type="entry name" value="Sensor-like_sf"/>
</dbReference>
<name>A0A6S4TWK6_AERCA</name>
<dbReference type="EMBL" id="AP021927">
    <property type="protein sequence ID" value="BBQ31363.1"/>
    <property type="molecule type" value="Genomic_DNA"/>
</dbReference>
<dbReference type="Pfam" id="PF02743">
    <property type="entry name" value="dCache_1"/>
    <property type="match status" value="1"/>
</dbReference>
<dbReference type="PANTHER" id="PTHR45138:SF9">
    <property type="entry name" value="DIGUANYLATE CYCLASE DGCM-RELATED"/>
    <property type="match status" value="1"/>
</dbReference>
<gene>
    <name evidence="11" type="ORF">WP2W18E01_29450</name>
</gene>
<evidence type="ECO:0000313" key="11">
    <source>
        <dbReference type="EMBL" id="BBQ31363.1"/>
    </source>
</evidence>
<dbReference type="Gene3D" id="3.30.450.20">
    <property type="entry name" value="PAS domain"/>
    <property type="match status" value="1"/>
</dbReference>
<dbReference type="NCBIfam" id="TIGR00254">
    <property type="entry name" value="GGDEF"/>
    <property type="match status" value="1"/>
</dbReference>
<dbReference type="PANTHER" id="PTHR45138">
    <property type="entry name" value="REGULATORY COMPONENTS OF SENSORY TRANSDUCTION SYSTEM"/>
    <property type="match status" value="1"/>
</dbReference>
<dbReference type="Gene3D" id="3.30.70.270">
    <property type="match status" value="1"/>
</dbReference>
<evidence type="ECO:0000313" key="12">
    <source>
        <dbReference type="Proteomes" id="UP000515756"/>
    </source>
</evidence>
<evidence type="ECO:0000256" key="2">
    <source>
        <dbReference type="ARBA" id="ARBA00012528"/>
    </source>
</evidence>
<sequence length="538" mass="61341">MESGLDKRAVSKKTWSLVARMRLGLLLLFIPVLMLGAIYYLHMERSLQRELQQRLLATNHQLRHVFIEPYLNEMERQFSLIYDQVKVEDISGPRLRNTDSYLREWRLYKGVMADLIYIYVGTAERQMLIYPEWQADADFDPRVRPWYQLASQHVGKMVWTEPYYDYTNGTLVIALARAITDKEGKVRGVFAVDAILAPFSAQLNRQWNSGYQMIVNQSGKVLAHPDPSQLLKPMTHPTWLSRFSGEDGIFLDQASRQFVAYSRLPDHNWVLISVLPASSIQAVVASASLNVLGIIVLASVLYMVLALIWSRYFRRMLDEISTVIRASRTQPDEVHQGGMRELRHVYAELAEVSKDYHEVRQQANLDKLTGLYNRRFFDERLNRLLLDQESFCLAMIDLDGFKRINDTYGHQTGDVVLKRVASFGAKLLGDHGWVCRYGGEELVVLFANPDIHFCQMLLEQYRIGVASLHWREPGLGITFSGGLVASAPGLGARSLLTMVDAEVYRAKGDGKNRIYMVDPLAPRDDSPSGDGMLSKEEA</sequence>
<evidence type="ECO:0000256" key="3">
    <source>
        <dbReference type="ARBA" id="ARBA00022475"/>
    </source>
</evidence>
<keyword evidence="3" id="KW-1003">Cell membrane</keyword>
<reference evidence="11 12" key="1">
    <citation type="submission" date="2019-12" db="EMBL/GenBank/DDBJ databases">
        <title>complete genome sequences of Aeromonas caviae str. WP2-W18-ESBL-01 isolated from wastewater treatment plant effluent.</title>
        <authorList>
            <person name="Sekizuka T."/>
            <person name="Itokawa K."/>
            <person name="Yatsu K."/>
            <person name="Inamine Y."/>
            <person name="Kuroda M."/>
        </authorList>
    </citation>
    <scope>NUCLEOTIDE SEQUENCE [LARGE SCALE GENOMIC DNA]</scope>
    <source>
        <strain evidence="11 12">WP2-W18-ESBL-01</strain>
    </source>
</reference>
<evidence type="ECO:0000256" key="4">
    <source>
        <dbReference type="ARBA" id="ARBA00022692"/>
    </source>
</evidence>
<dbReference type="SUPFAM" id="SSF103190">
    <property type="entry name" value="Sensory domain-like"/>
    <property type="match status" value="1"/>
</dbReference>
<dbReference type="SMART" id="SM00267">
    <property type="entry name" value="GGDEF"/>
    <property type="match status" value="1"/>
</dbReference>
<dbReference type="Pfam" id="PF00990">
    <property type="entry name" value="GGDEF"/>
    <property type="match status" value="1"/>
</dbReference>
<evidence type="ECO:0000259" key="10">
    <source>
        <dbReference type="PROSITE" id="PS50887"/>
    </source>
</evidence>
<dbReference type="GO" id="GO:0052621">
    <property type="term" value="F:diguanylate cyclase activity"/>
    <property type="evidence" value="ECO:0007669"/>
    <property type="project" value="UniProtKB-EC"/>
</dbReference>
<keyword evidence="4 9" id="KW-0812">Transmembrane</keyword>
<evidence type="ECO:0000256" key="5">
    <source>
        <dbReference type="ARBA" id="ARBA00022989"/>
    </source>
</evidence>
<dbReference type="CDD" id="cd12912">
    <property type="entry name" value="PDC2_MCP_like"/>
    <property type="match status" value="1"/>
</dbReference>
<keyword evidence="5 9" id="KW-1133">Transmembrane helix</keyword>
<evidence type="ECO:0000256" key="7">
    <source>
        <dbReference type="ARBA" id="ARBA00034247"/>
    </source>
</evidence>
<dbReference type="InterPro" id="IPR050469">
    <property type="entry name" value="Diguanylate_Cyclase"/>
</dbReference>
<dbReference type="PROSITE" id="PS50887">
    <property type="entry name" value="GGDEF"/>
    <property type="match status" value="1"/>
</dbReference>
<dbReference type="AlphaFoldDB" id="A0A6S4TWK6"/>
<proteinExistence type="predicted"/>
<dbReference type="InterPro" id="IPR029787">
    <property type="entry name" value="Nucleotide_cyclase"/>
</dbReference>
<protein>
    <recommendedName>
        <fullName evidence="2">diguanylate cyclase</fullName>
        <ecNumber evidence="2">2.7.7.65</ecNumber>
    </recommendedName>
</protein>
<organism evidence="11 12">
    <name type="scientific">Aeromonas caviae</name>
    <name type="common">Aeromonas punctata</name>
    <dbReference type="NCBI Taxonomy" id="648"/>
    <lineage>
        <taxon>Bacteria</taxon>
        <taxon>Pseudomonadati</taxon>
        <taxon>Pseudomonadota</taxon>
        <taxon>Gammaproteobacteria</taxon>
        <taxon>Aeromonadales</taxon>
        <taxon>Aeromonadaceae</taxon>
        <taxon>Aeromonas</taxon>
    </lineage>
</organism>
<dbReference type="InterPro" id="IPR033479">
    <property type="entry name" value="dCache_1"/>
</dbReference>
<evidence type="ECO:0000256" key="1">
    <source>
        <dbReference type="ARBA" id="ARBA00004651"/>
    </source>
</evidence>
<dbReference type="InterPro" id="IPR000160">
    <property type="entry name" value="GGDEF_dom"/>
</dbReference>
<feature type="domain" description="GGDEF" evidence="10">
    <location>
        <begin position="389"/>
        <end position="519"/>
    </location>
</feature>
<dbReference type="SUPFAM" id="SSF55073">
    <property type="entry name" value="Nucleotide cyclase"/>
    <property type="match status" value="1"/>
</dbReference>